<evidence type="ECO:0000313" key="2">
    <source>
        <dbReference type="EMBL" id="MED6165325.1"/>
    </source>
</evidence>
<gene>
    <name evidence="2" type="ORF">PIB30_098494</name>
</gene>
<proteinExistence type="predicted"/>
<keyword evidence="3" id="KW-1185">Reference proteome</keyword>
<evidence type="ECO:0000313" key="3">
    <source>
        <dbReference type="Proteomes" id="UP001341840"/>
    </source>
</evidence>
<accession>A0ABU6UXQ4</accession>
<name>A0ABU6UXQ4_9FABA</name>
<sequence length="114" mass="12747">MASIALSQRITHSLTRHISLKKGFALITRSQLLAIGVDSDILRSSKSDWHHTHSNPHRPSTPFTAFLLPQLTLILSGSRVVVTHLTFVTMVRKTPTTRHSRNTQPPPLSKVPLR</sequence>
<evidence type="ECO:0000256" key="1">
    <source>
        <dbReference type="SAM" id="MobiDB-lite"/>
    </source>
</evidence>
<feature type="region of interest" description="Disordered" evidence="1">
    <location>
        <begin position="92"/>
        <end position="114"/>
    </location>
</feature>
<organism evidence="2 3">
    <name type="scientific">Stylosanthes scabra</name>
    <dbReference type="NCBI Taxonomy" id="79078"/>
    <lineage>
        <taxon>Eukaryota</taxon>
        <taxon>Viridiplantae</taxon>
        <taxon>Streptophyta</taxon>
        <taxon>Embryophyta</taxon>
        <taxon>Tracheophyta</taxon>
        <taxon>Spermatophyta</taxon>
        <taxon>Magnoliopsida</taxon>
        <taxon>eudicotyledons</taxon>
        <taxon>Gunneridae</taxon>
        <taxon>Pentapetalae</taxon>
        <taxon>rosids</taxon>
        <taxon>fabids</taxon>
        <taxon>Fabales</taxon>
        <taxon>Fabaceae</taxon>
        <taxon>Papilionoideae</taxon>
        <taxon>50 kb inversion clade</taxon>
        <taxon>dalbergioids sensu lato</taxon>
        <taxon>Dalbergieae</taxon>
        <taxon>Pterocarpus clade</taxon>
        <taxon>Stylosanthes</taxon>
    </lineage>
</organism>
<dbReference type="Proteomes" id="UP001341840">
    <property type="component" value="Unassembled WGS sequence"/>
</dbReference>
<comment type="caution">
    <text evidence="2">The sequence shown here is derived from an EMBL/GenBank/DDBJ whole genome shotgun (WGS) entry which is preliminary data.</text>
</comment>
<reference evidence="2 3" key="1">
    <citation type="journal article" date="2023" name="Plants (Basel)">
        <title>Bridging the Gap: Combining Genomics and Transcriptomics Approaches to Understand Stylosanthes scabra, an Orphan Legume from the Brazilian Caatinga.</title>
        <authorList>
            <person name="Ferreira-Neto J.R.C."/>
            <person name="da Silva M.D."/>
            <person name="Binneck E."/>
            <person name="de Melo N.F."/>
            <person name="da Silva R.H."/>
            <person name="de Melo A.L.T.M."/>
            <person name="Pandolfi V."/>
            <person name="Bustamante F.O."/>
            <person name="Brasileiro-Vidal A.C."/>
            <person name="Benko-Iseppon A.M."/>
        </authorList>
    </citation>
    <scope>NUCLEOTIDE SEQUENCE [LARGE SCALE GENOMIC DNA]</scope>
    <source>
        <tissue evidence="2">Leaves</tissue>
    </source>
</reference>
<protein>
    <submittedName>
        <fullName evidence="2">Uncharacterized protein</fullName>
    </submittedName>
</protein>
<dbReference type="EMBL" id="JASCZI010123356">
    <property type="protein sequence ID" value="MED6165325.1"/>
    <property type="molecule type" value="Genomic_DNA"/>
</dbReference>
<feature type="compositionally biased region" description="Pro residues" evidence="1">
    <location>
        <begin position="104"/>
        <end position="114"/>
    </location>
</feature>